<organism evidence="2 3">
    <name type="scientific">Characodon lateralis</name>
    <dbReference type="NCBI Taxonomy" id="208331"/>
    <lineage>
        <taxon>Eukaryota</taxon>
        <taxon>Metazoa</taxon>
        <taxon>Chordata</taxon>
        <taxon>Craniata</taxon>
        <taxon>Vertebrata</taxon>
        <taxon>Euteleostomi</taxon>
        <taxon>Actinopterygii</taxon>
        <taxon>Neopterygii</taxon>
        <taxon>Teleostei</taxon>
        <taxon>Neoteleostei</taxon>
        <taxon>Acanthomorphata</taxon>
        <taxon>Ovalentaria</taxon>
        <taxon>Atherinomorphae</taxon>
        <taxon>Cyprinodontiformes</taxon>
        <taxon>Goodeidae</taxon>
        <taxon>Characodon</taxon>
    </lineage>
</organism>
<dbReference type="EMBL" id="JAHUTJ010024877">
    <property type="protein sequence ID" value="MED6273378.1"/>
    <property type="molecule type" value="Genomic_DNA"/>
</dbReference>
<keyword evidence="3" id="KW-1185">Reference proteome</keyword>
<evidence type="ECO:0000313" key="2">
    <source>
        <dbReference type="EMBL" id="MED6273378.1"/>
    </source>
</evidence>
<evidence type="ECO:0000313" key="3">
    <source>
        <dbReference type="Proteomes" id="UP001352852"/>
    </source>
</evidence>
<name>A0ABU7DE24_9TELE</name>
<reference evidence="2 3" key="1">
    <citation type="submission" date="2021-06" db="EMBL/GenBank/DDBJ databases">
        <authorList>
            <person name="Palmer J.M."/>
        </authorList>
    </citation>
    <scope>NUCLEOTIDE SEQUENCE [LARGE SCALE GENOMIC DNA]</scope>
    <source>
        <strain evidence="2 3">CL_MEX2019</strain>
        <tissue evidence="2">Muscle</tissue>
    </source>
</reference>
<sequence>MLGKPQNISKRRRTNPTHGPDQDASLFDPYWTPCSSQLFFSRCPKPPGGGIVIEPDCSPTFSSPSVFFLQMFGPFSWTELAFCCCSCSKVLVATWSSWTLLDPLGHPEPLRLEFWMIQLTVLSVAVSCMGGSFDPK</sequence>
<feature type="region of interest" description="Disordered" evidence="1">
    <location>
        <begin position="1"/>
        <end position="24"/>
    </location>
</feature>
<protein>
    <submittedName>
        <fullName evidence="2">Uncharacterized protein</fullName>
    </submittedName>
</protein>
<evidence type="ECO:0000256" key="1">
    <source>
        <dbReference type="SAM" id="MobiDB-lite"/>
    </source>
</evidence>
<dbReference type="Proteomes" id="UP001352852">
    <property type="component" value="Unassembled WGS sequence"/>
</dbReference>
<proteinExistence type="predicted"/>
<accession>A0ABU7DE24</accession>
<gene>
    <name evidence="2" type="ORF">CHARACLAT_005732</name>
</gene>
<comment type="caution">
    <text evidence="2">The sequence shown here is derived from an EMBL/GenBank/DDBJ whole genome shotgun (WGS) entry which is preliminary data.</text>
</comment>